<dbReference type="InterPro" id="IPR014731">
    <property type="entry name" value="ETF_asu_C"/>
</dbReference>
<evidence type="ECO:0000256" key="2">
    <source>
        <dbReference type="ARBA" id="ARBA00009347"/>
    </source>
</evidence>
<dbReference type="GO" id="GO:0003995">
    <property type="term" value="F:acyl-CoA dehydrogenase activity"/>
    <property type="evidence" value="ECO:0007669"/>
    <property type="project" value="InterPro"/>
</dbReference>
<dbReference type="Proteomes" id="UP000218387">
    <property type="component" value="Chromosome"/>
</dbReference>
<protein>
    <recommendedName>
        <fullName evidence="7">Electron transfer flavoprotein alpha/beta-subunit N-terminal domain-containing protein</fullName>
    </recommendedName>
</protein>
<dbReference type="Gene3D" id="1.10.540.10">
    <property type="entry name" value="Acyl-CoA dehydrogenase/oxidase, N-terminal domain"/>
    <property type="match status" value="1"/>
</dbReference>
<dbReference type="InterPro" id="IPR037069">
    <property type="entry name" value="AcylCoA_DH/ox_N_sf"/>
</dbReference>
<dbReference type="Gene3D" id="2.40.110.10">
    <property type="entry name" value="Butyryl-CoA Dehydrogenase, subunit A, domain 2"/>
    <property type="match status" value="1"/>
</dbReference>
<dbReference type="Pfam" id="PF00441">
    <property type="entry name" value="Acyl-CoA_dh_1"/>
    <property type="match status" value="1"/>
</dbReference>
<dbReference type="InterPro" id="IPR013786">
    <property type="entry name" value="AcylCoA_DH/ox_N"/>
</dbReference>
<dbReference type="InterPro" id="IPR006089">
    <property type="entry name" value="Acyl-CoA_DH_CS"/>
</dbReference>
<keyword evidence="5" id="KW-0560">Oxidoreductase</keyword>
<name>A0A4P9C9C7_EUBML</name>
<dbReference type="Gene3D" id="3.40.50.620">
    <property type="entry name" value="HUPs"/>
    <property type="match status" value="1"/>
</dbReference>
<evidence type="ECO:0000256" key="6">
    <source>
        <dbReference type="SAM" id="MobiDB-lite"/>
    </source>
</evidence>
<dbReference type="Pfam" id="PF00766">
    <property type="entry name" value="ETF_alpha"/>
    <property type="match status" value="1"/>
</dbReference>
<dbReference type="InterPro" id="IPR046373">
    <property type="entry name" value="Acyl-CoA_Oxase/DH_mid-dom_sf"/>
</dbReference>
<keyword evidence="4" id="KW-0274">FAD</keyword>
<feature type="compositionally biased region" description="Basic and acidic residues" evidence="6">
    <location>
        <begin position="348"/>
        <end position="369"/>
    </location>
</feature>
<dbReference type="KEGG" id="emt:CPZ25_012180"/>
<dbReference type="PROSITE" id="PS00072">
    <property type="entry name" value="ACYL_COA_DH_1"/>
    <property type="match status" value="1"/>
</dbReference>
<dbReference type="AlphaFoldDB" id="A0A4P9C9C7"/>
<evidence type="ECO:0000256" key="4">
    <source>
        <dbReference type="ARBA" id="ARBA00022827"/>
    </source>
</evidence>
<dbReference type="Pfam" id="PF02771">
    <property type="entry name" value="Acyl-CoA_dh_N"/>
    <property type="match status" value="1"/>
</dbReference>
<dbReference type="SUPFAM" id="SSF56645">
    <property type="entry name" value="Acyl-CoA dehydrogenase NM domain-like"/>
    <property type="match status" value="1"/>
</dbReference>
<dbReference type="CDD" id="cd01715">
    <property type="entry name" value="ETF_alpha"/>
    <property type="match status" value="1"/>
</dbReference>
<dbReference type="FunFam" id="1.20.140.10:FF:000004">
    <property type="entry name" value="Acyl-CoA dehydrogenase FadE25"/>
    <property type="match status" value="1"/>
</dbReference>
<dbReference type="InterPro" id="IPR009100">
    <property type="entry name" value="AcylCoA_DH/oxidase_NM_dom_sf"/>
</dbReference>
<feature type="region of interest" description="Disordered" evidence="6">
    <location>
        <begin position="331"/>
        <end position="380"/>
    </location>
</feature>
<dbReference type="PROSITE" id="PS00696">
    <property type="entry name" value="ETF_ALPHA"/>
    <property type="match status" value="1"/>
</dbReference>
<dbReference type="PANTHER" id="PTHR43884">
    <property type="entry name" value="ACYL-COA DEHYDROGENASE"/>
    <property type="match status" value="1"/>
</dbReference>
<dbReference type="InterPro" id="IPR036250">
    <property type="entry name" value="AcylCo_DH-like_C"/>
</dbReference>
<keyword evidence="3" id="KW-0285">Flavoprotein</keyword>
<dbReference type="InterPro" id="IPR014730">
    <property type="entry name" value="ETF_a/b_N"/>
</dbReference>
<dbReference type="PROSITE" id="PS00073">
    <property type="entry name" value="ACYL_COA_DH_2"/>
    <property type="match status" value="1"/>
</dbReference>
<dbReference type="Gene3D" id="1.20.140.10">
    <property type="entry name" value="Butyryl-CoA Dehydrogenase, subunit A, domain 3"/>
    <property type="match status" value="1"/>
</dbReference>
<dbReference type="Pfam" id="PF01012">
    <property type="entry name" value="ETF"/>
    <property type="match status" value="1"/>
</dbReference>
<evidence type="ECO:0000256" key="1">
    <source>
        <dbReference type="ARBA" id="ARBA00001974"/>
    </source>
</evidence>
<dbReference type="Gene3D" id="3.40.50.1220">
    <property type="entry name" value="TPP-binding domain"/>
    <property type="match status" value="1"/>
</dbReference>
<evidence type="ECO:0000313" key="8">
    <source>
        <dbReference type="EMBL" id="QCT72053.1"/>
    </source>
</evidence>
<dbReference type="EMBL" id="CP029487">
    <property type="protein sequence ID" value="QCT72053.1"/>
    <property type="molecule type" value="Genomic_DNA"/>
</dbReference>
<dbReference type="SUPFAM" id="SSF52467">
    <property type="entry name" value="DHS-like NAD/FAD-binding domain"/>
    <property type="match status" value="1"/>
</dbReference>
<comment type="similarity">
    <text evidence="2">Belongs to the acyl-CoA dehydrogenase family.</text>
</comment>
<gene>
    <name evidence="8" type="ORF">CPZ25_012180</name>
</gene>
<dbReference type="FunFam" id="1.10.540.10:FF:000002">
    <property type="entry name" value="Acyl-CoA dehydrogenase FadE19"/>
    <property type="match status" value="1"/>
</dbReference>
<dbReference type="InterPro" id="IPR006091">
    <property type="entry name" value="Acyl-CoA_Oxase/DH_mid-dom"/>
</dbReference>
<dbReference type="GO" id="GO:0050660">
    <property type="term" value="F:flavin adenine dinucleotide binding"/>
    <property type="evidence" value="ECO:0007669"/>
    <property type="project" value="InterPro"/>
</dbReference>
<sequence length="779" mass="84796">MKENAIWIFIEKEDEQIRRVSLELLSKGKKLKGGDSELVAVVFGYLSCDMTTKLSGYGADIILNVPGDGYEIYSTDVYTDAMETLIRRYAPNLLLVGATHNGRDLCGRLATRLELGLAADCTEIELAANGAVTFIRPAYDGKAFAKITMATRPQIASVHSGIFAKGLPVEGLKAEVIEEDIPIKESALRVKLLEYVEAVSKVVDDLEEADIVVAGGRGLGGPEGFDVVRELADALGAAVGASKPTVEDGWIDTEHQVGVTGKRIHPKLYIACGISGAVQHTLGMKDSDIIVAVNNDPEAPIFKIAHYCVIGDLFEVLPALTDLIREKRQLKAPTERRQNPIDTQTAYFEEKAEKSQKAQDPESKRKEEIAETPLGKGPKREIKKINTVDKTTAVEEEETMNFELSKEHQELREMFREFAQMEVKPIAKDLDEKERFPEETIPKLAEAGMLGIPFPEEYGGAGMDNLAYAMCVEEISKVCGSTGVIISAHTSLCAWPIFAFGTEEQKRKYLVPLAKGEHLGAFGLTEPGAGTDAAGQKTTATLEGDHYVLNGSKIFITNGGKADTYVIFAMTDITKGNHGITAFIVEKDFPGFSIGKKLDKMGIRGSSTTELIFKDCIVPKENLLGEVGKGFKIAMKTLDGGRIGIASQALGLAQGAIDETIPYVKGREQFGQPLSAFQNTQFQLANMIARTEGARLLVYQAACAKDAGKPYNHLAALAKLVASEAARDVTCEAVQLFGGYGFTRDYPVERMMRDAKITEIYEGTSEVQRMVISSWAGVH</sequence>
<keyword evidence="9" id="KW-1185">Reference proteome</keyword>
<dbReference type="CDD" id="cd01158">
    <property type="entry name" value="SCAD_SBCAD"/>
    <property type="match status" value="1"/>
</dbReference>
<dbReference type="FunFam" id="2.40.110.10:FF:000001">
    <property type="entry name" value="Acyl-CoA dehydrogenase, mitochondrial"/>
    <property type="match status" value="1"/>
</dbReference>
<dbReference type="SUPFAM" id="SSF52402">
    <property type="entry name" value="Adenine nucleotide alpha hydrolases-like"/>
    <property type="match status" value="1"/>
</dbReference>
<dbReference type="InterPro" id="IPR009075">
    <property type="entry name" value="AcylCo_DH/oxidase_C"/>
</dbReference>
<comment type="cofactor">
    <cofactor evidence="1">
        <name>FAD</name>
        <dbReference type="ChEBI" id="CHEBI:57692"/>
    </cofactor>
</comment>
<dbReference type="InterPro" id="IPR029035">
    <property type="entry name" value="DHS-like_NAD/FAD-binding_dom"/>
</dbReference>
<dbReference type="Pfam" id="PF02770">
    <property type="entry name" value="Acyl-CoA_dh_M"/>
    <property type="match status" value="1"/>
</dbReference>
<proteinExistence type="inferred from homology"/>
<dbReference type="InterPro" id="IPR018206">
    <property type="entry name" value="ETF_asu_C_CS"/>
</dbReference>
<accession>A0A4P9C9C7</accession>
<organism evidence="8 9">
    <name type="scientific">Eubacterium maltosivorans</name>
    <dbReference type="NCBI Taxonomy" id="2041044"/>
    <lineage>
        <taxon>Bacteria</taxon>
        <taxon>Bacillati</taxon>
        <taxon>Bacillota</taxon>
        <taxon>Clostridia</taxon>
        <taxon>Eubacteriales</taxon>
        <taxon>Eubacteriaceae</taxon>
        <taxon>Eubacterium</taxon>
    </lineage>
</organism>
<reference evidence="8 9" key="1">
    <citation type="submission" date="2018-05" db="EMBL/GenBank/DDBJ databases">
        <title>Genome comparison of Eubacterium sp.</title>
        <authorList>
            <person name="Feng Y."/>
            <person name="Sanchez-Andrea I."/>
            <person name="Stams A.J.M."/>
            <person name="De Vos W.M."/>
        </authorList>
    </citation>
    <scope>NUCLEOTIDE SEQUENCE [LARGE SCALE GENOMIC DNA]</scope>
    <source>
        <strain evidence="8 9">YI</strain>
    </source>
</reference>
<evidence type="ECO:0000313" key="9">
    <source>
        <dbReference type="Proteomes" id="UP000218387"/>
    </source>
</evidence>
<feature type="domain" description="Electron transfer flavoprotein alpha/beta-subunit N-terminal" evidence="7">
    <location>
        <begin position="6"/>
        <end position="192"/>
    </location>
</feature>
<evidence type="ECO:0000256" key="5">
    <source>
        <dbReference type="ARBA" id="ARBA00023002"/>
    </source>
</evidence>
<dbReference type="InterPro" id="IPR033947">
    <property type="entry name" value="ETF_alpha_N"/>
</dbReference>
<evidence type="ECO:0000259" key="7">
    <source>
        <dbReference type="SMART" id="SM00893"/>
    </source>
</evidence>
<dbReference type="InterPro" id="IPR014729">
    <property type="entry name" value="Rossmann-like_a/b/a_fold"/>
</dbReference>
<evidence type="ECO:0000256" key="3">
    <source>
        <dbReference type="ARBA" id="ARBA00022630"/>
    </source>
</evidence>
<dbReference type="PANTHER" id="PTHR43884:SF12">
    <property type="entry name" value="ISOVALERYL-COA DEHYDROGENASE, MITOCHONDRIAL-RELATED"/>
    <property type="match status" value="1"/>
</dbReference>
<dbReference type="SUPFAM" id="SSF47203">
    <property type="entry name" value="Acyl-CoA dehydrogenase C-terminal domain-like"/>
    <property type="match status" value="1"/>
</dbReference>
<dbReference type="SMART" id="SM00893">
    <property type="entry name" value="ETF"/>
    <property type="match status" value="1"/>
</dbReference>